<evidence type="ECO:0000313" key="1">
    <source>
        <dbReference type="EMBL" id="ERJ94683.1"/>
    </source>
</evidence>
<gene>
    <name evidence="1" type="ORF">RUMCAL_01988</name>
</gene>
<accession>U2M5S6</accession>
<dbReference type="Gene3D" id="3.40.190.10">
    <property type="entry name" value="Periplasmic binding protein-like II"/>
    <property type="match status" value="1"/>
</dbReference>
<dbReference type="HOGENOM" id="CLU_309660_0_0_9"/>
<reference evidence="1 2" key="1">
    <citation type="submission" date="2013-07" db="EMBL/GenBank/DDBJ databases">
        <authorList>
            <person name="Weinstock G."/>
            <person name="Sodergren E."/>
            <person name="Wylie T."/>
            <person name="Fulton L."/>
            <person name="Fulton R."/>
            <person name="Fronick C."/>
            <person name="O'Laughlin M."/>
            <person name="Godfrey J."/>
            <person name="Miner T."/>
            <person name="Herter B."/>
            <person name="Appelbaum E."/>
            <person name="Cordes M."/>
            <person name="Lek S."/>
            <person name="Wollam A."/>
            <person name="Pepin K.H."/>
            <person name="Palsikar V.B."/>
            <person name="Mitreva M."/>
            <person name="Wilson R.K."/>
        </authorList>
    </citation>
    <scope>NUCLEOTIDE SEQUENCE [LARGE SCALE GENOMIC DNA]</scope>
    <source>
        <strain evidence="1 2">ATCC 27760</strain>
    </source>
</reference>
<dbReference type="SUPFAM" id="SSF53850">
    <property type="entry name" value="Periplasmic binding protein-like II"/>
    <property type="match status" value="1"/>
</dbReference>
<dbReference type="InterPro" id="IPR050490">
    <property type="entry name" value="Bact_solute-bd_prot1"/>
</dbReference>
<protein>
    <submittedName>
        <fullName evidence="1">ABC transporter, solute-binding protein</fullName>
    </submittedName>
</protein>
<dbReference type="EMBL" id="AWVF01000242">
    <property type="protein sequence ID" value="ERJ94683.1"/>
    <property type="molecule type" value="Genomic_DNA"/>
</dbReference>
<dbReference type="eggNOG" id="COG1653">
    <property type="taxonomic scope" value="Bacteria"/>
</dbReference>
<dbReference type="PANTHER" id="PTHR43649">
    <property type="entry name" value="ARABINOSE-BINDING PROTEIN-RELATED"/>
    <property type="match status" value="1"/>
</dbReference>
<dbReference type="PANTHER" id="PTHR43649:SF27">
    <property type="entry name" value="EXTRACELLULAR SOLUTE-BINDING PROTEIN FAMILY 1"/>
    <property type="match status" value="1"/>
</dbReference>
<dbReference type="PATRIC" id="fig|411473.3.peg.1639"/>
<keyword evidence="2" id="KW-1185">Reference proteome</keyword>
<comment type="caution">
    <text evidence="1">The sequence shown here is derived from an EMBL/GenBank/DDBJ whole genome shotgun (WGS) entry which is preliminary data.</text>
</comment>
<dbReference type="STRING" id="411473.RUMCAL_01988"/>
<dbReference type="Gene3D" id="2.60.120.260">
    <property type="entry name" value="Galactose-binding domain-like"/>
    <property type="match status" value="2"/>
</dbReference>
<dbReference type="Proteomes" id="UP000016662">
    <property type="component" value="Unassembled WGS sequence"/>
</dbReference>
<proteinExistence type="predicted"/>
<name>U2M5S6_9FIRM</name>
<dbReference type="AlphaFoldDB" id="U2M5S6"/>
<organism evidence="1 2">
    <name type="scientific">Ruminococcus callidus ATCC 27760</name>
    <dbReference type="NCBI Taxonomy" id="411473"/>
    <lineage>
        <taxon>Bacteria</taxon>
        <taxon>Bacillati</taxon>
        <taxon>Bacillota</taxon>
        <taxon>Clostridia</taxon>
        <taxon>Eubacteriales</taxon>
        <taxon>Oscillospiraceae</taxon>
        <taxon>Ruminococcus</taxon>
    </lineage>
</organism>
<dbReference type="RefSeq" id="WP_021683491.1">
    <property type="nucleotide sequence ID" value="NZ_KI260486.1"/>
</dbReference>
<evidence type="ECO:0000313" key="2">
    <source>
        <dbReference type="Proteomes" id="UP000016662"/>
    </source>
</evidence>
<sequence length="1021" mass="113835">MQSVVLPKKYVRPPKATADRKKGGTALANYKWHKRAAAAVLACLMTAAALPATAAFAAKTDTVQTTAASAEKAVSDTGGDLTYEEQETYSDYYDQYAEQPRPAAEIAVSGANFQKADCESYEAGSYTDKNGESRNNALIWNNAEGSFSYQMNVPETGIYSVQMTYCPIVSNTSEISVSLAIDGEVPYDTASRLKLNKVYQNKTEIKTDDVGNQVRPAQEQIELWQTTWLGDSDGLFNEPVFFYLEKGTHEITLSSEKAYFALETIRFAQPEEVSDYDTYVSSVNASVSKDSTPSGVVRIEGENAVLKSDSVLYPTYDNSSSSISPSDPKHMLYNTIGSGNWEKALQTITWQVDAGTLAGDGWYKLGIKARQEEMRGFYSNRRIYIDGKVPSEEFDQVKFYYDTDFRMTTVQNDDGEDVYVYLTAGEDHTITMEVIPGEIGDSMRQLDAIVLDLNTYYRKIVMITGPEPDKYTDYYVHEKIPELVDEFQRISDELKAIQGHIESLANSKGSEAASLEQMTVILDKCISEPLQIPNYLSQIKDYITSLSSWMRDYRDQPLEVDYLELASPDADFPSAKAGFWSALSYSFQRFTASWDEDYSSLSSTTGDDAIEVWVSLGRDQAQVVKDLVESEFQQQYNVPISINLVVGGVVEATLADKGPDVALFLGGEFPVNLAARGLLADVSQMDGYDEMTRLYQDTAMVPYQYEGGTYGLPLTRSWAMMFYRKDVLSELGFTQAPQTWEELIDMLPALQRSYMSAGLVLPAVAADANQATISAATESGLTFASLLLQRGQNYYNSAQTKTTFDTNAAIDAFEMWTDFYTKYDFDQQYDAFSRFRTGEYPIVVSDYCTFFNQLAVAAPEIDGLWGFAPIPGTLQEDGTISHAVNSNNTGAVIFNKVDKKTNGMDNAWTFLKWFCSTEVQVEYGTQIEGLLGQMGRYATANTEALTQLAWSTDEADTILGAMDELEEIPIIPASYSVTRNVMNAFRDVVNNNENPRDTLMSYNRDINEEITRKRENLGLDS</sequence>